<evidence type="ECO:0000256" key="5">
    <source>
        <dbReference type="ARBA" id="ARBA00022679"/>
    </source>
</evidence>
<dbReference type="Proteomes" id="UP000365705">
    <property type="component" value="Unassembled WGS sequence"/>
</dbReference>
<evidence type="ECO:0000256" key="3">
    <source>
        <dbReference type="ARBA" id="ARBA00022490"/>
    </source>
</evidence>
<reference evidence="12 13" key="1">
    <citation type="submission" date="2019-06" db="EMBL/GenBank/DDBJ databases">
        <authorList>
            <person name="Rodrigo-Torres L."/>
            <person name="Arahal R. D."/>
            <person name="Lucena T."/>
        </authorList>
    </citation>
    <scope>NUCLEOTIDE SEQUENCE [LARGE SCALE GENOMIC DNA]</scope>
    <source>
        <strain evidence="12 13">INIA P508</strain>
    </source>
</reference>
<dbReference type="SUPFAM" id="SSF55804">
    <property type="entry name" value="Phoshotransferase/anion transport protein"/>
    <property type="match status" value="1"/>
</dbReference>
<proteinExistence type="predicted"/>
<dbReference type="AlphaFoldDB" id="A0A508YJ75"/>
<evidence type="ECO:0000256" key="10">
    <source>
        <dbReference type="ARBA" id="ARBA00042072"/>
    </source>
</evidence>
<keyword evidence="4" id="KW-0597">Phosphoprotein</keyword>
<dbReference type="PANTHER" id="PTHR36203:SF1">
    <property type="entry name" value="ASCORBATE-SPECIFIC PTS SYSTEM EIIA COMPONENT"/>
    <property type="match status" value="1"/>
</dbReference>
<evidence type="ECO:0000256" key="9">
    <source>
        <dbReference type="ARBA" id="ARBA00041175"/>
    </source>
</evidence>
<dbReference type="CDD" id="cd00211">
    <property type="entry name" value="PTS_IIA_fru"/>
    <property type="match status" value="1"/>
</dbReference>
<evidence type="ECO:0000256" key="7">
    <source>
        <dbReference type="ARBA" id="ARBA00022777"/>
    </source>
</evidence>
<dbReference type="PANTHER" id="PTHR36203">
    <property type="entry name" value="ASCORBATE-SPECIFIC PTS SYSTEM EIIA COMPONENT"/>
    <property type="match status" value="1"/>
</dbReference>
<dbReference type="PROSITE" id="PS51094">
    <property type="entry name" value="PTS_EIIA_TYPE_2"/>
    <property type="match status" value="1"/>
</dbReference>
<comment type="subcellular location">
    <subcellularLocation>
        <location evidence="1">Cytoplasm</location>
    </subcellularLocation>
</comment>
<accession>A0A508YJ75</accession>
<feature type="domain" description="PTS EIIA type-2" evidence="11">
    <location>
        <begin position="4"/>
        <end position="145"/>
    </location>
</feature>
<gene>
    <name evidence="12" type="primary">ulaC</name>
    <name evidence="12" type="ORF">LMUP508_00751</name>
</gene>
<protein>
    <recommendedName>
        <fullName evidence="9">Ascorbate-specific PTS system EIIA component</fullName>
    </recommendedName>
    <alternativeName>
        <fullName evidence="10">Ascorbate-specific phosphotransferase enzyme IIA component</fullName>
    </alternativeName>
</protein>
<dbReference type="GO" id="GO:0016301">
    <property type="term" value="F:kinase activity"/>
    <property type="evidence" value="ECO:0007669"/>
    <property type="project" value="UniProtKB-KW"/>
</dbReference>
<evidence type="ECO:0000256" key="4">
    <source>
        <dbReference type="ARBA" id="ARBA00022553"/>
    </source>
</evidence>
<evidence type="ECO:0000313" key="12">
    <source>
        <dbReference type="EMBL" id="VTZ89383.1"/>
    </source>
</evidence>
<dbReference type="InterPro" id="IPR016152">
    <property type="entry name" value="PTrfase/Anion_transptr"/>
</dbReference>
<evidence type="ECO:0000256" key="8">
    <source>
        <dbReference type="ARBA" id="ARBA00037387"/>
    </source>
</evidence>
<evidence type="ECO:0000313" key="13">
    <source>
        <dbReference type="Proteomes" id="UP000365705"/>
    </source>
</evidence>
<keyword evidence="2" id="KW-0813">Transport</keyword>
<sequence length="145" mass="15963">MALDLLNKQTVQVVDGRDLTWQDAICKASQPLIDNGTVGNDYVDSMIDVVEEKGPYINIGPNIALAHARPSSSCKKIGLALMKTNHVVNLTDEKHPVTLWFVLAATDSNSHLGVIQKLSEVLMNGENVQRLLRATTVDEILRVFK</sequence>
<dbReference type="Gene3D" id="3.40.930.10">
    <property type="entry name" value="Mannitol-specific EII, Chain A"/>
    <property type="match status" value="1"/>
</dbReference>
<evidence type="ECO:0000259" key="11">
    <source>
        <dbReference type="PROSITE" id="PS51094"/>
    </source>
</evidence>
<dbReference type="GO" id="GO:0009401">
    <property type="term" value="P:phosphoenolpyruvate-dependent sugar phosphotransferase system"/>
    <property type="evidence" value="ECO:0007669"/>
    <property type="project" value="UniProtKB-KW"/>
</dbReference>
<keyword evidence="5 12" id="KW-0808">Transferase</keyword>
<dbReference type="Pfam" id="PF00359">
    <property type="entry name" value="PTS_EIIA_2"/>
    <property type="match status" value="1"/>
</dbReference>
<keyword evidence="6" id="KW-0598">Phosphotransferase system</keyword>
<evidence type="ECO:0000256" key="1">
    <source>
        <dbReference type="ARBA" id="ARBA00004496"/>
    </source>
</evidence>
<dbReference type="EMBL" id="CABFNH010000008">
    <property type="protein sequence ID" value="VTZ89383.1"/>
    <property type="molecule type" value="Genomic_DNA"/>
</dbReference>
<keyword evidence="7" id="KW-0418">Kinase</keyword>
<keyword evidence="3" id="KW-0963">Cytoplasm</keyword>
<name>A0A508YJ75_LIMMU</name>
<evidence type="ECO:0000256" key="6">
    <source>
        <dbReference type="ARBA" id="ARBA00022683"/>
    </source>
</evidence>
<dbReference type="InterPro" id="IPR002178">
    <property type="entry name" value="PTS_EIIA_type-2_dom"/>
</dbReference>
<evidence type="ECO:0000256" key="2">
    <source>
        <dbReference type="ARBA" id="ARBA00022448"/>
    </source>
</evidence>
<comment type="function">
    <text evidence="8">The phosphoenolpyruvate-dependent sugar phosphotransferase system (sugar PTS), a major carbohydrate active transport system, catalyzes the phosphorylation of incoming sugar substrates concomitantly with their translocation across the cell membrane. The enzyme II UlaABC PTS system is involved in ascorbate transport.</text>
</comment>
<dbReference type="GO" id="GO:0005737">
    <property type="term" value="C:cytoplasm"/>
    <property type="evidence" value="ECO:0007669"/>
    <property type="project" value="UniProtKB-SubCell"/>
</dbReference>
<dbReference type="RefSeq" id="WP_143112825.1">
    <property type="nucleotide sequence ID" value="NZ_CABFNH010000008.1"/>
</dbReference>
<organism evidence="12 13">
    <name type="scientific">Limosilactobacillus mucosae</name>
    <name type="common">Lactobacillus mucosae</name>
    <dbReference type="NCBI Taxonomy" id="97478"/>
    <lineage>
        <taxon>Bacteria</taxon>
        <taxon>Bacillati</taxon>
        <taxon>Bacillota</taxon>
        <taxon>Bacilli</taxon>
        <taxon>Lactobacillales</taxon>
        <taxon>Lactobacillaceae</taxon>
        <taxon>Limosilactobacillus</taxon>
    </lineage>
</organism>
<dbReference type="InterPro" id="IPR051351">
    <property type="entry name" value="Ascorbate-PTS_EIIA_comp"/>
</dbReference>